<dbReference type="GO" id="GO:0008410">
    <property type="term" value="F:CoA-transferase activity"/>
    <property type="evidence" value="ECO:0007669"/>
    <property type="project" value="TreeGrafter"/>
</dbReference>
<keyword evidence="3" id="KW-1185">Reference proteome</keyword>
<reference evidence="3" key="1">
    <citation type="submission" date="2017-06" db="EMBL/GenBank/DDBJ databases">
        <title>Herbaspirillum phytohormonus sp. nov., isolated from the root nodule of Robinia pseudoacacia in lead-zinc mine.</title>
        <authorList>
            <person name="Fan M."/>
            <person name="Lin Y."/>
        </authorList>
    </citation>
    <scope>NUCLEOTIDE SEQUENCE [LARGE SCALE GENOMIC DNA]</scope>
    <source>
        <strain evidence="3">SC-089</strain>
    </source>
</reference>
<evidence type="ECO:0000313" key="2">
    <source>
        <dbReference type="EMBL" id="OWT53764.1"/>
    </source>
</evidence>
<dbReference type="RefSeq" id="WP_088605944.1">
    <property type="nucleotide sequence ID" value="NZ_NJIH01000019.1"/>
</dbReference>
<accession>A0A225LWS3</accession>
<dbReference type="PANTHER" id="PTHR48207:SF4">
    <property type="entry name" value="BLL6097 PROTEIN"/>
    <property type="match status" value="1"/>
</dbReference>
<dbReference type="Proteomes" id="UP000214603">
    <property type="component" value="Unassembled WGS sequence"/>
</dbReference>
<dbReference type="Gene3D" id="3.30.1540.10">
    <property type="entry name" value="formyl-coa transferase, domain 3"/>
    <property type="match status" value="1"/>
</dbReference>
<dbReference type="Pfam" id="PF02515">
    <property type="entry name" value="CoA_transf_3"/>
    <property type="match status" value="1"/>
</dbReference>
<proteinExistence type="predicted"/>
<sequence length="394" mass="42980">MATLHDNAPLGGIRVLDLSAYIAGPYGCALLADMGAEVIKIESPEGDNLRRYPSTLQAESRAFLGVNRGKKGMVIDLKSAAGLAVFQRLTQSADVLVHNFRPAVPKRLKIDYETLEKLNPRLIYCAMTGYGASGPLADKAGYDQVLQAMSGICTSQGSAEQPQIVYGSAVDFYAASMVSNAVSAALFQRERTKYGREISVSLLGSALAMQAARMVFAENEPRHIERDMRSGGITGIHPTRQGFLYLSANTPHFWKSLCTLTGVPQLAEGERYDSVRKRAEHAEEIVPLLRAALLQRTALEWEELFGSAVPCAAVRRPEDIIDNPQVQEQAYLADFEHPTVGRYKGVANLIKFQGCDPMPPVPGPRLGQHTREILDQAGYGSDEIDALFEQKAVA</sequence>
<dbReference type="PANTHER" id="PTHR48207">
    <property type="entry name" value="SUCCINATE--HYDROXYMETHYLGLUTARATE COA-TRANSFERASE"/>
    <property type="match status" value="1"/>
</dbReference>
<dbReference type="InterPro" id="IPR044855">
    <property type="entry name" value="CoA-Trfase_III_dom3_sf"/>
</dbReference>
<dbReference type="InterPro" id="IPR050483">
    <property type="entry name" value="CoA-transferase_III_domain"/>
</dbReference>
<dbReference type="InterPro" id="IPR003673">
    <property type="entry name" value="CoA-Trfase_fam_III"/>
</dbReference>
<dbReference type="EMBL" id="NJIH01000019">
    <property type="protein sequence ID" value="OWT53764.1"/>
    <property type="molecule type" value="Genomic_DNA"/>
</dbReference>
<gene>
    <name evidence="2" type="ORF">CEY11_23905</name>
</gene>
<dbReference type="InterPro" id="IPR023606">
    <property type="entry name" value="CoA-Trfase_III_dom_1_sf"/>
</dbReference>
<dbReference type="Gene3D" id="3.40.50.10540">
    <property type="entry name" value="Crotonobetainyl-coa:carnitine coa-transferase, domain 1"/>
    <property type="match status" value="1"/>
</dbReference>
<protein>
    <submittedName>
        <fullName evidence="2">CoA transferase</fullName>
    </submittedName>
</protein>
<organism evidence="2 3">
    <name type="scientific">Candidimonas nitroreducens</name>
    <dbReference type="NCBI Taxonomy" id="683354"/>
    <lineage>
        <taxon>Bacteria</taxon>
        <taxon>Pseudomonadati</taxon>
        <taxon>Pseudomonadota</taxon>
        <taxon>Betaproteobacteria</taxon>
        <taxon>Burkholderiales</taxon>
        <taxon>Alcaligenaceae</taxon>
        <taxon>Candidimonas</taxon>
    </lineage>
</organism>
<evidence type="ECO:0000313" key="3">
    <source>
        <dbReference type="Proteomes" id="UP000214603"/>
    </source>
</evidence>
<dbReference type="SUPFAM" id="SSF89796">
    <property type="entry name" value="CoA-transferase family III (CaiB/BaiF)"/>
    <property type="match status" value="1"/>
</dbReference>
<dbReference type="OrthoDB" id="5294844at2"/>
<name>A0A225LWS3_9BURK</name>
<keyword evidence="1 2" id="KW-0808">Transferase</keyword>
<evidence type="ECO:0000256" key="1">
    <source>
        <dbReference type="ARBA" id="ARBA00022679"/>
    </source>
</evidence>
<dbReference type="AlphaFoldDB" id="A0A225LWS3"/>
<comment type="caution">
    <text evidence="2">The sequence shown here is derived from an EMBL/GenBank/DDBJ whole genome shotgun (WGS) entry which is preliminary data.</text>
</comment>